<dbReference type="InterPro" id="IPR000983">
    <property type="entry name" value="Bac_GSPG_pilin"/>
</dbReference>
<evidence type="ECO:0000313" key="2">
    <source>
        <dbReference type="EMBL" id="MBE2986073.1"/>
    </source>
</evidence>
<dbReference type="Proteomes" id="UP001318760">
    <property type="component" value="Unassembled WGS sequence"/>
</dbReference>
<dbReference type="Proteomes" id="UP000650616">
    <property type="component" value="Unassembled WGS sequence"/>
</dbReference>
<protein>
    <submittedName>
        <fullName evidence="3">Prepilin-type cleavage/methylation domain-containing protein</fullName>
    </submittedName>
</protein>
<dbReference type="GO" id="GO:0015628">
    <property type="term" value="P:protein secretion by the type II secretion system"/>
    <property type="evidence" value="ECO:0007669"/>
    <property type="project" value="InterPro"/>
</dbReference>
<evidence type="ECO:0000313" key="5">
    <source>
        <dbReference type="Proteomes" id="UP001318760"/>
    </source>
</evidence>
<dbReference type="InterPro" id="IPR045584">
    <property type="entry name" value="Pilin-like"/>
</dbReference>
<dbReference type="Gene3D" id="3.30.700.10">
    <property type="entry name" value="Glycoprotein, Type 4 Pilin"/>
    <property type="match status" value="1"/>
</dbReference>
<organism evidence="3 4">
    <name type="scientific">Campylobacter californiensis</name>
    <dbReference type="NCBI Taxonomy" id="1032243"/>
    <lineage>
        <taxon>Bacteria</taxon>
        <taxon>Pseudomonadati</taxon>
        <taxon>Campylobacterota</taxon>
        <taxon>Epsilonproteobacteria</taxon>
        <taxon>Campylobacterales</taxon>
        <taxon>Campylobacteraceae</taxon>
        <taxon>Campylobacter</taxon>
    </lineage>
</organism>
<dbReference type="EMBL" id="JADBHS010000004">
    <property type="protein sequence ID" value="MBE2986073.1"/>
    <property type="molecule type" value="Genomic_DNA"/>
</dbReference>
<evidence type="ECO:0000313" key="4">
    <source>
        <dbReference type="Proteomes" id="UP000650616"/>
    </source>
</evidence>
<proteinExistence type="predicted"/>
<dbReference type="RefSeq" id="WP_170015633.1">
    <property type="nucleotide sequence ID" value="NZ_CP012545.1"/>
</dbReference>
<dbReference type="EMBL" id="LIWG01000002">
    <property type="protein sequence ID" value="MBE3607646.1"/>
    <property type="molecule type" value="Genomic_DNA"/>
</dbReference>
<reference evidence="2 5" key="2">
    <citation type="submission" date="2020-10" db="EMBL/GenBank/DDBJ databases">
        <title>Campylobacter californiensis sp. nov. isolated from cattle and feral swine in California.</title>
        <authorList>
            <person name="Miller W.G."/>
        </authorList>
    </citation>
    <scope>NUCLEOTIDE SEQUENCE [LARGE SCALE GENOMIC DNA]</scope>
    <source>
        <strain evidence="2 5">RM12919</strain>
    </source>
</reference>
<dbReference type="GO" id="GO:0015627">
    <property type="term" value="C:type II protein secretion system complex"/>
    <property type="evidence" value="ECO:0007669"/>
    <property type="project" value="InterPro"/>
</dbReference>
<evidence type="ECO:0000256" key="1">
    <source>
        <dbReference type="ARBA" id="ARBA00022481"/>
    </source>
</evidence>
<keyword evidence="1" id="KW-0488">Methylation</keyword>
<name>A0AAW3ZWU9_9BACT</name>
<keyword evidence="4" id="KW-1185">Reference proteome</keyword>
<evidence type="ECO:0000313" key="3">
    <source>
        <dbReference type="EMBL" id="MBE3607646.1"/>
    </source>
</evidence>
<dbReference type="SUPFAM" id="SSF54523">
    <property type="entry name" value="Pili subunits"/>
    <property type="match status" value="1"/>
</dbReference>
<sequence>MKRAAFTMIELIFIIVVVGILAGVALPKIFFTRDDAMITKTRTQIVAIQSAISAKFNESLMSGGGAVYPNSLEGSNASLLFDGVLVQGIKPAANESSSGWRNVGDTYTIRISTRSTSFTYNATDGSFTCDDEGLCEELTQ</sequence>
<reference evidence="3 4" key="1">
    <citation type="submission" date="2015-08" db="EMBL/GenBank/DDBJ databases">
        <title>Comparative genomics of the Campylobacter concisus group.</title>
        <authorList>
            <person name="Yee E."/>
            <person name="Chapman M.H."/>
            <person name="Huynh S."/>
            <person name="Bono J.L."/>
            <person name="On S.L."/>
            <person name="St Leger J."/>
            <person name="Foster G."/>
            <person name="Parker C.T."/>
            <person name="Miller W.G."/>
        </authorList>
    </citation>
    <scope>NUCLEOTIDE SEQUENCE [LARGE SCALE GENOMIC DNA]</scope>
    <source>
        <strain evidence="3 4">RM9337</strain>
    </source>
</reference>
<accession>A0AAW3ZWU9</accession>
<dbReference type="PRINTS" id="PR00813">
    <property type="entry name" value="BCTERIALGSPG"/>
</dbReference>
<comment type="caution">
    <text evidence="3">The sequence shown here is derived from an EMBL/GenBank/DDBJ whole genome shotgun (WGS) entry which is preliminary data.</text>
</comment>
<dbReference type="AlphaFoldDB" id="A0AAW3ZWU9"/>
<gene>
    <name evidence="2" type="ORF">CCAL12919_02845</name>
    <name evidence="3" type="ORF">CCAL9337_02730</name>
</gene>